<keyword evidence="2" id="KW-0328">Glycosyltransferase</keyword>
<keyword evidence="3 10" id="KW-0808">Transferase</keyword>
<dbReference type="InterPro" id="IPR050256">
    <property type="entry name" value="Glycosyltransferase_2"/>
</dbReference>
<dbReference type="SUPFAM" id="SSF53448">
    <property type="entry name" value="Nucleotide-diphospho-sugar transferases"/>
    <property type="match status" value="1"/>
</dbReference>
<evidence type="ECO:0000256" key="8">
    <source>
        <dbReference type="SAM" id="Phobius"/>
    </source>
</evidence>
<dbReference type="InterPro" id="IPR029044">
    <property type="entry name" value="Nucleotide-diphossugar_trans"/>
</dbReference>
<feature type="transmembrane region" description="Helical" evidence="8">
    <location>
        <begin position="233"/>
        <end position="254"/>
    </location>
</feature>
<keyword evidence="6 8" id="KW-1133">Transmembrane helix</keyword>
<dbReference type="CDD" id="cd04187">
    <property type="entry name" value="DPM1_like_bac"/>
    <property type="match status" value="1"/>
</dbReference>
<dbReference type="Gene3D" id="3.90.550.10">
    <property type="entry name" value="Spore Coat Polysaccharide Biosynthesis Protein SpsA, Chain A"/>
    <property type="match status" value="1"/>
</dbReference>
<name>A0A1F8B866_9BACT</name>
<evidence type="ECO:0000256" key="7">
    <source>
        <dbReference type="ARBA" id="ARBA00023136"/>
    </source>
</evidence>
<evidence type="ECO:0000256" key="3">
    <source>
        <dbReference type="ARBA" id="ARBA00022679"/>
    </source>
</evidence>
<proteinExistence type="predicted"/>
<evidence type="ECO:0000313" key="10">
    <source>
        <dbReference type="EMBL" id="OGM60234.1"/>
    </source>
</evidence>
<dbReference type="GO" id="GO:0099621">
    <property type="term" value="F:undecaprenyl-phosphate 4-deoxy-4-formamido-L-arabinose transferase activity"/>
    <property type="evidence" value="ECO:0007669"/>
    <property type="project" value="TreeGrafter"/>
</dbReference>
<dbReference type="Pfam" id="PF00535">
    <property type="entry name" value="Glycos_transf_2"/>
    <property type="match status" value="1"/>
</dbReference>
<keyword evidence="4 8" id="KW-0812">Transmembrane</keyword>
<keyword evidence="1" id="KW-1003">Cell membrane</keyword>
<dbReference type="PANTHER" id="PTHR48090:SF3">
    <property type="entry name" value="UNDECAPRENYL-PHOSPHATE 4-DEOXY-4-FORMAMIDO-L-ARABINOSE TRANSFERASE"/>
    <property type="match status" value="1"/>
</dbReference>
<evidence type="ECO:0000256" key="5">
    <source>
        <dbReference type="ARBA" id="ARBA00022985"/>
    </source>
</evidence>
<protein>
    <submittedName>
        <fullName evidence="10">Glycosyl transferase</fullName>
    </submittedName>
</protein>
<dbReference type="STRING" id="1802517.A2892_04190"/>
<evidence type="ECO:0000256" key="6">
    <source>
        <dbReference type="ARBA" id="ARBA00022989"/>
    </source>
</evidence>
<keyword evidence="5" id="KW-0448">Lipopolysaccharide biosynthesis</keyword>
<keyword evidence="7 8" id="KW-0472">Membrane</keyword>
<dbReference type="GO" id="GO:0005886">
    <property type="term" value="C:plasma membrane"/>
    <property type="evidence" value="ECO:0007669"/>
    <property type="project" value="TreeGrafter"/>
</dbReference>
<dbReference type="AlphaFoldDB" id="A0A1F8B866"/>
<feature type="transmembrane region" description="Helical" evidence="8">
    <location>
        <begin position="269"/>
        <end position="293"/>
    </location>
</feature>
<feature type="domain" description="Glycosyltransferase 2-like" evidence="9">
    <location>
        <begin position="4"/>
        <end position="167"/>
    </location>
</feature>
<evidence type="ECO:0000256" key="2">
    <source>
        <dbReference type="ARBA" id="ARBA00022676"/>
    </source>
</evidence>
<gene>
    <name evidence="10" type="ORF">A2892_04190</name>
</gene>
<sequence length="311" mass="36085">MQISIIVPAYNEEENIKLLYKKIKKVFVSYRYNYEVIVVDDGSEDDTLRILKEIKRNNKELRVISFRRNFGQTAAFAAGFDYAKGDFILTLDADLQNDTRDIPKLLERLKEGYDVVSGWRKIRKDNFWTKVLPSKIANWLISRISGVNLHDYGCSLKAYRKEILRDIKLYGEMHRFIPAIAASVGARIAEIEVSHHERKHGSSKYGLDRTMKVILDLLVVKFILSYQFRPIQLFGKIGFMITSLGSSIFVVLVLERFFGHQPLSSKPLFMISIFLILVGIQFVTIGLLAEIMVRIYYEARNRPPYYIKEII</sequence>
<reference evidence="10 11" key="1">
    <citation type="journal article" date="2016" name="Nat. Commun.">
        <title>Thousands of microbial genomes shed light on interconnected biogeochemical processes in an aquifer system.</title>
        <authorList>
            <person name="Anantharaman K."/>
            <person name="Brown C.T."/>
            <person name="Hug L.A."/>
            <person name="Sharon I."/>
            <person name="Castelle C.J."/>
            <person name="Probst A.J."/>
            <person name="Thomas B.C."/>
            <person name="Singh A."/>
            <person name="Wilkins M.J."/>
            <person name="Karaoz U."/>
            <person name="Brodie E.L."/>
            <person name="Williams K.H."/>
            <person name="Hubbard S.S."/>
            <person name="Banfield J.F."/>
        </authorList>
    </citation>
    <scope>NUCLEOTIDE SEQUENCE [LARGE SCALE GENOMIC DNA]</scope>
</reference>
<dbReference type="PANTHER" id="PTHR48090">
    <property type="entry name" value="UNDECAPRENYL-PHOSPHATE 4-DEOXY-4-FORMAMIDO-L-ARABINOSE TRANSFERASE-RELATED"/>
    <property type="match status" value="1"/>
</dbReference>
<evidence type="ECO:0000259" key="9">
    <source>
        <dbReference type="Pfam" id="PF00535"/>
    </source>
</evidence>
<dbReference type="EMBL" id="MGHD01000007">
    <property type="protein sequence ID" value="OGM60234.1"/>
    <property type="molecule type" value="Genomic_DNA"/>
</dbReference>
<evidence type="ECO:0000256" key="1">
    <source>
        <dbReference type="ARBA" id="ARBA00022475"/>
    </source>
</evidence>
<evidence type="ECO:0000256" key="4">
    <source>
        <dbReference type="ARBA" id="ARBA00022692"/>
    </source>
</evidence>
<dbReference type="Proteomes" id="UP000176404">
    <property type="component" value="Unassembled WGS sequence"/>
</dbReference>
<dbReference type="FunFam" id="3.90.550.10:FF:000158">
    <property type="entry name" value="Glycosyl transferase family 2"/>
    <property type="match status" value="1"/>
</dbReference>
<evidence type="ECO:0000313" key="11">
    <source>
        <dbReference type="Proteomes" id="UP000176404"/>
    </source>
</evidence>
<accession>A0A1F8B866</accession>
<dbReference type="GO" id="GO:0009103">
    <property type="term" value="P:lipopolysaccharide biosynthetic process"/>
    <property type="evidence" value="ECO:0007669"/>
    <property type="project" value="UniProtKB-KW"/>
</dbReference>
<comment type="caution">
    <text evidence="10">The sequence shown here is derived from an EMBL/GenBank/DDBJ whole genome shotgun (WGS) entry which is preliminary data.</text>
</comment>
<organism evidence="10 11">
    <name type="scientific">Candidatus Woesebacteria bacterium RIFCSPLOWO2_01_FULL_39_10b</name>
    <dbReference type="NCBI Taxonomy" id="1802517"/>
    <lineage>
        <taxon>Bacteria</taxon>
        <taxon>Candidatus Woeseibacteriota</taxon>
    </lineage>
</organism>
<dbReference type="InterPro" id="IPR001173">
    <property type="entry name" value="Glyco_trans_2-like"/>
</dbReference>